<comment type="caution">
    <text evidence="1">The sequence shown here is derived from an EMBL/GenBank/DDBJ whole genome shotgun (WGS) entry which is preliminary data.</text>
</comment>
<reference evidence="1 2" key="1">
    <citation type="submission" date="2019-06" db="EMBL/GenBank/DDBJ databases">
        <authorList>
            <person name="Deangelis K."/>
            <person name="Huntemann M."/>
            <person name="Clum A."/>
            <person name="Pillay M."/>
            <person name="Palaniappan K."/>
            <person name="Varghese N."/>
            <person name="Mikhailova N."/>
            <person name="Stamatis D."/>
            <person name="Reddy T."/>
            <person name="Daum C."/>
            <person name="Shapiro N."/>
            <person name="Ivanova N."/>
            <person name="Kyrpides N."/>
            <person name="Woyke T."/>
        </authorList>
    </citation>
    <scope>NUCLEOTIDE SEQUENCE [LARGE SCALE GENOMIC DNA]</scope>
    <source>
        <strain evidence="1 2">106R</strain>
    </source>
</reference>
<evidence type="ECO:0000313" key="2">
    <source>
        <dbReference type="Proteomes" id="UP000320710"/>
    </source>
</evidence>
<gene>
    <name evidence="1" type="ORF">FHU12_3210</name>
</gene>
<dbReference type="EMBL" id="VFMJ01000001">
    <property type="protein sequence ID" value="TQI85641.1"/>
    <property type="molecule type" value="Genomic_DNA"/>
</dbReference>
<proteinExistence type="predicted"/>
<organism evidence="1 2">
    <name type="scientific">Serratia marcescens</name>
    <dbReference type="NCBI Taxonomy" id="615"/>
    <lineage>
        <taxon>Bacteria</taxon>
        <taxon>Pseudomonadati</taxon>
        <taxon>Pseudomonadota</taxon>
        <taxon>Gammaproteobacteria</taxon>
        <taxon>Enterobacterales</taxon>
        <taxon>Yersiniaceae</taxon>
        <taxon>Serratia</taxon>
    </lineage>
</organism>
<dbReference type="AlphaFoldDB" id="A0AA46K6S0"/>
<dbReference type="RefSeq" id="WP_185742316.1">
    <property type="nucleotide sequence ID" value="NZ_VFMJ01000001.1"/>
</dbReference>
<sequence length="57" mass="6879">MEQKAVNSKLMSYRMRPEIREFVDRNAAKTYRSAQGMMDYLMNRLMEMERKGEITIE</sequence>
<evidence type="ECO:0000313" key="1">
    <source>
        <dbReference type="EMBL" id="TQI85641.1"/>
    </source>
</evidence>
<protein>
    <submittedName>
        <fullName evidence="1">Uncharacterized protein</fullName>
    </submittedName>
</protein>
<dbReference type="Proteomes" id="UP000320710">
    <property type="component" value="Unassembled WGS sequence"/>
</dbReference>
<name>A0AA46K6S0_SERMA</name>
<reference evidence="1 2" key="2">
    <citation type="submission" date="2019-07" db="EMBL/GenBank/DDBJ databases">
        <title>Investigation of anaerobic lignin degradation for improved lignocellulosic biofuels.</title>
        <authorList>
            <person name="Deangelis K.PhD."/>
        </authorList>
    </citation>
    <scope>NUCLEOTIDE SEQUENCE [LARGE SCALE GENOMIC DNA]</scope>
    <source>
        <strain evidence="1 2">106R</strain>
    </source>
</reference>
<accession>A0AA46K6S0</accession>